<name>A0ABY8MLK3_9SPIO</name>
<dbReference type="InterPro" id="IPR009057">
    <property type="entry name" value="Homeodomain-like_sf"/>
</dbReference>
<dbReference type="PANTHER" id="PTHR30055">
    <property type="entry name" value="HTH-TYPE TRANSCRIPTIONAL REGULATOR RUTR"/>
    <property type="match status" value="1"/>
</dbReference>
<evidence type="ECO:0000256" key="2">
    <source>
        <dbReference type="PROSITE-ProRule" id="PRU00335"/>
    </source>
</evidence>
<dbReference type="Gene3D" id="1.10.357.10">
    <property type="entry name" value="Tetracycline Repressor, domain 2"/>
    <property type="match status" value="1"/>
</dbReference>
<reference evidence="5 6" key="1">
    <citation type="submission" date="2023-04" db="EMBL/GenBank/DDBJ databases">
        <title>Spirochaete genome identified in red abalone sample constitutes a novel genus.</title>
        <authorList>
            <person name="Sharma S.P."/>
            <person name="Purcell C.M."/>
            <person name="Hyde J.R."/>
            <person name="Severin A.J."/>
        </authorList>
    </citation>
    <scope>NUCLEOTIDE SEQUENCE [LARGE SCALE GENOMIC DNA]</scope>
    <source>
        <strain evidence="5 6">SP-2023</strain>
    </source>
</reference>
<dbReference type="Pfam" id="PF00440">
    <property type="entry name" value="TetR_N"/>
    <property type="match status" value="1"/>
</dbReference>
<dbReference type="InterPro" id="IPR050109">
    <property type="entry name" value="HTH-type_TetR-like_transc_reg"/>
</dbReference>
<organism evidence="5 6">
    <name type="scientific">Candidatus Haliotispira prima</name>
    <dbReference type="NCBI Taxonomy" id="3034016"/>
    <lineage>
        <taxon>Bacteria</taxon>
        <taxon>Pseudomonadati</taxon>
        <taxon>Spirochaetota</taxon>
        <taxon>Spirochaetia</taxon>
        <taxon>Spirochaetales</taxon>
        <taxon>Spirochaetaceae</taxon>
        <taxon>Candidatus Haliotispira</taxon>
    </lineage>
</organism>
<dbReference type="PROSITE" id="PS50977">
    <property type="entry name" value="HTH_TETR_2"/>
    <property type="match status" value="1"/>
</dbReference>
<evidence type="ECO:0000313" key="6">
    <source>
        <dbReference type="Proteomes" id="UP001228690"/>
    </source>
</evidence>
<feature type="DNA-binding region" description="H-T-H motif" evidence="2">
    <location>
        <begin position="65"/>
        <end position="84"/>
    </location>
</feature>
<gene>
    <name evidence="5" type="ORF">P0082_04140</name>
</gene>
<evidence type="ECO:0000256" key="3">
    <source>
        <dbReference type="SAM" id="MobiDB-lite"/>
    </source>
</evidence>
<evidence type="ECO:0000259" key="4">
    <source>
        <dbReference type="PROSITE" id="PS50977"/>
    </source>
</evidence>
<evidence type="ECO:0000256" key="1">
    <source>
        <dbReference type="ARBA" id="ARBA00023125"/>
    </source>
</evidence>
<dbReference type="Proteomes" id="UP001228690">
    <property type="component" value="Chromosome"/>
</dbReference>
<feature type="domain" description="HTH tetR-type" evidence="4">
    <location>
        <begin position="42"/>
        <end position="102"/>
    </location>
</feature>
<keyword evidence="6" id="KW-1185">Reference proteome</keyword>
<keyword evidence="1 2" id="KW-0238">DNA-binding</keyword>
<sequence>MPTEAIKSVNKGETLKMPGKGTGKDGNAVGQTKLTGPKPASIKKRRAICQATLEVCQANGIGNATTAEIARRAGIAVGTLFCYYATKFDLLNDIYKDIVRRVTGYVRQGLKELPEYNKEGLLRQLWQSHVQWYKSNSPEAGFLSMVMNPNGESSPYISEKTLEELATCYDDFKKVFQSAVEQAVVRPLPPMLLFRIFTANTMTVASLYQSQGPLSAFLRETPQILCELENAAWDMIAFRSS</sequence>
<dbReference type="InterPro" id="IPR036271">
    <property type="entry name" value="Tet_transcr_reg_TetR-rel_C_sf"/>
</dbReference>
<evidence type="ECO:0000313" key="5">
    <source>
        <dbReference type="EMBL" id="WGK70058.1"/>
    </source>
</evidence>
<accession>A0ABY8MLK3</accession>
<protein>
    <submittedName>
        <fullName evidence="5">TetR/AcrR family transcriptional regulator</fullName>
    </submittedName>
</protein>
<proteinExistence type="predicted"/>
<dbReference type="EMBL" id="CP123443">
    <property type="protein sequence ID" value="WGK70058.1"/>
    <property type="molecule type" value="Genomic_DNA"/>
</dbReference>
<dbReference type="RefSeq" id="WP_326928264.1">
    <property type="nucleotide sequence ID" value="NZ_CP123443.1"/>
</dbReference>
<dbReference type="InterPro" id="IPR001647">
    <property type="entry name" value="HTH_TetR"/>
</dbReference>
<dbReference type="SUPFAM" id="SSF48498">
    <property type="entry name" value="Tetracyclin repressor-like, C-terminal domain"/>
    <property type="match status" value="1"/>
</dbReference>
<dbReference type="SUPFAM" id="SSF46689">
    <property type="entry name" value="Homeodomain-like"/>
    <property type="match status" value="1"/>
</dbReference>
<feature type="region of interest" description="Disordered" evidence="3">
    <location>
        <begin position="1"/>
        <end position="38"/>
    </location>
</feature>